<keyword evidence="2" id="KW-1185">Reference proteome</keyword>
<dbReference type="EMBL" id="CM044704">
    <property type="protein sequence ID" value="KAI5669589.1"/>
    <property type="molecule type" value="Genomic_DNA"/>
</dbReference>
<name>A0ACC0BA92_CATRO</name>
<accession>A0ACC0BA92</accession>
<organism evidence="1 2">
    <name type="scientific">Catharanthus roseus</name>
    <name type="common">Madagascar periwinkle</name>
    <name type="synonym">Vinca rosea</name>
    <dbReference type="NCBI Taxonomy" id="4058"/>
    <lineage>
        <taxon>Eukaryota</taxon>
        <taxon>Viridiplantae</taxon>
        <taxon>Streptophyta</taxon>
        <taxon>Embryophyta</taxon>
        <taxon>Tracheophyta</taxon>
        <taxon>Spermatophyta</taxon>
        <taxon>Magnoliopsida</taxon>
        <taxon>eudicotyledons</taxon>
        <taxon>Gunneridae</taxon>
        <taxon>Pentapetalae</taxon>
        <taxon>asterids</taxon>
        <taxon>lamiids</taxon>
        <taxon>Gentianales</taxon>
        <taxon>Apocynaceae</taxon>
        <taxon>Rauvolfioideae</taxon>
        <taxon>Vinceae</taxon>
        <taxon>Catharanthinae</taxon>
        <taxon>Catharanthus</taxon>
    </lineage>
</organism>
<dbReference type="Proteomes" id="UP001060085">
    <property type="component" value="Linkage Group LG04"/>
</dbReference>
<evidence type="ECO:0000313" key="2">
    <source>
        <dbReference type="Proteomes" id="UP001060085"/>
    </source>
</evidence>
<reference evidence="2" key="1">
    <citation type="journal article" date="2023" name="Nat. Plants">
        <title>Single-cell RNA sequencing provides a high-resolution roadmap for understanding the multicellular compartmentation of specialized metabolism.</title>
        <authorList>
            <person name="Sun S."/>
            <person name="Shen X."/>
            <person name="Li Y."/>
            <person name="Li Y."/>
            <person name="Wang S."/>
            <person name="Li R."/>
            <person name="Zhang H."/>
            <person name="Shen G."/>
            <person name="Guo B."/>
            <person name="Wei J."/>
            <person name="Xu J."/>
            <person name="St-Pierre B."/>
            <person name="Chen S."/>
            <person name="Sun C."/>
        </authorList>
    </citation>
    <scope>NUCLEOTIDE SEQUENCE [LARGE SCALE GENOMIC DNA]</scope>
</reference>
<sequence length="1140" mass="127905">MSLSGKGALTGDKKLTAKLTSLNPNAAEFVPSSLRPVSGGTNTAEASSKFANSGTTAFGKAVLDRTESSVSNNSDDEAHQYWRHQLPDDITPDFKVMGDDDSQGINSLSFSSLSLTDVNEAPRFSASPGGGFVLKGQHQLSSHHANGNSLTEKFRYPVSSFPEDLSPGSFLNASAKPWDKHVLNNEQLLSSGRDGSPYNGNSRQAFLTDMMSEQQYLESSDVNPLEFLASQFPGFAAESLTEVYFANGGDLNLTIEMLTQLEYLLCSFELYYLDPLNLFFLHAFVYSSMLVSNFISSAPDAHYSQMCYRVKQPVTAPLILVVSYSICAFDSMASTRNFVVLCQSFNRMLQVDGGMNQNLNSKAFPPPNLSAMDFPALTAVDGQNGISKFAGDDVQQNINPYRSSDKESLLLFKSGSSFPSRGATDFASAVRKMAPQDSSIWKFDRNGSADANVGSSRSSHVLASSYNSGQVRGIYGDRLQSRGSARAAPTWLETGEAVGNILKPTINLLCVNFHCGRKLFAPIYAFNNFELAGNMYSEMREEARDHARLRNAYFEQARQAYLIGNKALAKELSAKGQLHNMQMKAAHGKAQDTIFRQRNPEIQGNGRGQERIIDLHGLHVTEALHVLKRELAVLRNAARSADQRLQVYICVGTGHHTRGSRTPARLPIAVQRYLLEEEGLEICNELQFCNTSLLVSETVSVIDLKIHSFSFWMHQCDYDTKKNGRNLFDKMPVNVRRLLVYESSEYFRDKGNRNVHFRYLSHHCTEDSHEEEHLPSEWYQKAFHKLSKLSHLLKDFDFIDGRLVNIRDNSRVFDKKLEEKMHTFKSLGRVFIGCPALQEAMKKNILAIFPDRESRLLTCFSKPSEREPIIVNSLTKVSNIFNMSAQQRKLVRITICPQVTQHKIWIGALQEILYGLRSEIDSLMDYCPSKEIRISQQIIVSCLKFLEAAISYDPESSSWMRLTPTKVVDSDASNKWEDVLEMFNDLVNCLSDENELVLHVTKLEIMKEGLYQIRDFLLDKNIGYKETRYQESLVQKKLTKTLGHSSRCLFTLLLYYLYGSVRDIEIEIGGGVYPITGGNQFCLCVGKFIASDEENIVLGAVKQLDRALGLFKFIWETAKLQGDLKLQGHLWCIGAQNRPL</sequence>
<evidence type="ECO:0000313" key="1">
    <source>
        <dbReference type="EMBL" id="KAI5669589.1"/>
    </source>
</evidence>
<gene>
    <name evidence="1" type="ORF">M9H77_19442</name>
</gene>
<protein>
    <submittedName>
        <fullName evidence="1">Uncharacterized protein</fullName>
    </submittedName>
</protein>
<comment type="caution">
    <text evidence="1">The sequence shown here is derived from an EMBL/GenBank/DDBJ whole genome shotgun (WGS) entry which is preliminary data.</text>
</comment>
<proteinExistence type="predicted"/>